<dbReference type="GO" id="GO:0006869">
    <property type="term" value="P:lipid transport"/>
    <property type="evidence" value="ECO:0007669"/>
    <property type="project" value="UniProtKB-KW"/>
</dbReference>
<dbReference type="AlphaFoldDB" id="T2M510"/>
<keyword evidence="6" id="KW-0445">Lipid transport</keyword>
<keyword evidence="2" id="KW-0813">Transport</keyword>
<dbReference type="InterPro" id="IPR023393">
    <property type="entry name" value="START-like_dom_sf"/>
</dbReference>
<feature type="non-terminal residue" evidence="13">
    <location>
        <position position="1"/>
    </location>
</feature>
<evidence type="ECO:0000256" key="9">
    <source>
        <dbReference type="ARBA" id="ARBA00069061"/>
    </source>
</evidence>
<keyword evidence="4" id="KW-0597">Phosphoprotein</keyword>
<proteinExistence type="evidence at transcript level"/>
<comment type="subunit">
    <text evidence="8">Interacts with ACOT13/THEM2.</text>
</comment>
<dbReference type="InterPro" id="IPR002913">
    <property type="entry name" value="START_lipid-bd_dom"/>
</dbReference>
<dbReference type="PANTHER" id="PTHR19308">
    <property type="entry name" value="PHOSPHATIDYLCHOLINE TRANSFER PROTEIN"/>
    <property type="match status" value="1"/>
</dbReference>
<name>T2M510_HYDVU</name>
<evidence type="ECO:0000256" key="3">
    <source>
        <dbReference type="ARBA" id="ARBA00022490"/>
    </source>
</evidence>
<evidence type="ECO:0000256" key="2">
    <source>
        <dbReference type="ARBA" id="ARBA00022448"/>
    </source>
</evidence>
<keyword evidence="3" id="KW-0963">Cytoplasm</keyword>
<dbReference type="Gene3D" id="3.30.530.20">
    <property type="match status" value="1"/>
</dbReference>
<evidence type="ECO:0000256" key="8">
    <source>
        <dbReference type="ARBA" id="ARBA00063535"/>
    </source>
</evidence>
<accession>T2M510</accession>
<dbReference type="Pfam" id="PF01852">
    <property type="entry name" value="START"/>
    <property type="match status" value="1"/>
</dbReference>
<evidence type="ECO:0000313" key="13">
    <source>
        <dbReference type="EMBL" id="CDG67131.1"/>
    </source>
</evidence>
<comment type="subcellular location">
    <subcellularLocation>
        <location evidence="1">Cytoplasm</location>
    </subcellularLocation>
</comment>
<evidence type="ECO:0000259" key="12">
    <source>
        <dbReference type="PROSITE" id="PS50848"/>
    </source>
</evidence>
<keyword evidence="5" id="KW-0007">Acetylation</keyword>
<evidence type="ECO:0000256" key="5">
    <source>
        <dbReference type="ARBA" id="ARBA00022990"/>
    </source>
</evidence>
<evidence type="ECO:0000256" key="4">
    <source>
        <dbReference type="ARBA" id="ARBA00022553"/>
    </source>
</evidence>
<evidence type="ECO:0000256" key="10">
    <source>
        <dbReference type="ARBA" id="ARBA00077188"/>
    </source>
</evidence>
<evidence type="ECO:0000256" key="11">
    <source>
        <dbReference type="ARBA" id="ARBA00079049"/>
    </source>
</evidence>
<keyword evidence="7" id="KW-0446">Lipid-binding</keyword>
<dbReference type="SUPFAM" id="SSF55961">
    <property type="entry name" value="Bet v1-like"/>
    <property type="match status" value="1"/>
</dbReference>
<reference evidence="13" key="1">
    <citation type="journal article" date="2013" name="Genome Biol. Evol.">
        <title>Punctuated emergences of genetic and phenotypic innovations in eumetazoan, bilaterian, euteleostome, and hominidae ancestors.</title>
        <authorList>
            <person name="Wenger Y."/>
            <person name="Galliot B."/>
        </authorList>
    </citation>
    <scope>NUCLEOTIDE SEQUENCE</scope>
    <source>
        <tissue evidence="13">Whole animals</tissue>
    </source>
</reference>
<evidence type="ECO:0000256" key="1">
    <source>
        <dbReference type="ARBA" id="ARBA00004496"/>
    </source>
</evidence>
<dbReference type="OrthoDB" id="1295045at2759"/>
<evidence type="ECO:0000256" key="7">
    <source>
        <dbReference type="ARBA" id="ARBA00023121"/>
    </source>
</evidence>
<evidence type="ECO:0000256" key="6">
    <source>
        <dbReference type="ARBA" id="ARBA00023055"/>
    </source>
</evidence>
<dbReference type="PROSITE" id="PS50848">
    <property type="entry name" value="START"/>
    <property type="match status" value="1"/>
</dbReference>
<dbReference type="GO" id="GO:0005829">
    <property type="term" value="C:cytosol"/>
    <property type="evidence" value="ECO:0007669"/>
    <property type="project" value="UniProtKB-ARBA"/>
</dbReference>
<dbReference type="GO" id="GO:0008289">
    <property type="term" value="F:lipid binding"/>
    <property type="evidence" value="ECO:0007669"/>
    <property type="project" value="UniProtKB-KW"/>
</dbReference>
<protein>
    <recommendedName>
        <fullName evidence="9">Phosphatidylcholine transfer protein</fullName>
    </recommendedName>
    <alternativeName>
        <fullName evidence="11">START domain-containing protein 2</fullName>
    </alternativeName>
    <alternativeName>
        <fullName evidence="10">StAR-related lipid transfer protein 2</fullName>
    </alternativeName>
</protein>
<feature type="domain" description="START" evidence="12">
    <location>
        <begin position="243"/>
        <end position="430"/>
    </location>
</feature>
<organism evidence="13">
    <name type="scientific">Hydra vulgaris</name>
    <name type="common">Hydra</name>
    <name type="synonym">Hydra attenuata</name>
    <dbReference type="NCBI Taxonomy" id="6087"/>
    <lineage>
        <taxon>Eukaryota</taxon>
        <taxon>Metazoa</taxon>
        <taxon>Cnidaria</taxon>
        <taxon>Hydrozoa</taxon>
        <taxon>Hydroidolina</taxon>
        <taxon>Anthoathecata</taxon>
        <taxon>Aplanulata</taxon>
        <taxon>Hydridae</taxon>
        <taxon>Hydra</taxon>
    </lineage>
</organism>
<sequence>YIMNEHNWIRSMRNKVNKLCNNVTFNTIYQKSNERLPPRLNYRGLSYIARVLGHGIRDIAKEKTGKDLACLRDNVTRNKMLRLLSGLFLTIANYEARKDFMYLVENHSSNFTSALSMDGDEGSCSKQEFKKHANLHNFIANYHKICMQQEQNLEDFRNTKNKQKVKTSDSSNSQTLIHQNEKFKSCKCNMINSLKDQSKCFTGCWLHTGISETELDMYYNDNISQFQLSPSGSKLVNTVPDDWSEFTSSEHCIVFRKRLPNGLYKYKVQATFYNITANHLFNVQINTEYRKSWDPYVVKLDLVDSNDETNSQLVHWVTKCPYPFSTREYIYLRRYKIDDKRKVMILCQSATDKSTIPYSNGVERVDIYDSKMIIKPHKSDFNQNGCDFLLTYYDDPKIKFVPERVMDMAASRGICESTSQMYNAALRLAHVS</sequence>
<dbReference type="InterPro" id="IPR051213">
    <property type="entry name" value="START_lipid_transfer"/>
</dbReference>
<gene>
    <name evidence="13" type="primary">STARD7</name>
</gene>
<dbReference type="EMBL" id="HAAD01000899">
    <property type="protein sequence ID" value="CDG67131.1"/>
    <property type="molecule type" value="mRNA"/>
</dbReference>
<dbReference type="PANTHER" id="PTHR19308:SF8">
    <property type="entry name" value="STAR-RELATED LIPID TRANSFER PROTEIN 7, MITOCHONDRIAL"/>
    <property type="match status" value="1"/>
</dbReference>
<dbReference type="FunFam" id="3.30.530.20:FF:000017">
    <property type="entry name" value="Phosphatidylcholine transfer protein, putative"/>
    <property type="match status" value="1"/>
</dbReference>